<dbReference type="EMBL" id="ACBX02000004">
    <property type="protein sequence ID" value="EFB36656.1"/>
    <property type="molecule type" value="Genomic_DNA"/>
</dbReference>
<dbReference type="STRING" id="537011.PREVCOP_03702"/>
<evidence type="ECO:0000313" key="1">
    <source>
        <dbReference type="EMBL" id="EFB36656.1"/>
    </source>
</evidence>
<dbReference type="AlphaFoldDB" id="D1P945"/>
<proteinExistence type="predicted"/>
<reference evidence="1" key="1">
    <citation type="submission" date="2009-11" db="EMBL/GenBank/DDBJ databases">
        <authorList>
            <person name="Weinstock G."/>
            <person name="Sodergren E."/>
            <person name="Clifton S."/>
            <person name="Fulton L."/>
            <person name="Fulton B."/>
            <person name="Courtney L."/>
            <person name="Fronick C."/>
            <person name="Harrison M."/>
            <person name="Strong C."/>
            <person name="Farmer C."/>
            <person name="Delahaunty K."/>
            <person name="Markovic C."/>
            <person name="Hall O."/>
            <person name="Minx P."/>
            <person name="Tomlinson C."/>
            <person name="Mitreva M."/>
            <person name="Nelson J."/>
            <person name="Hou S."/>
            <person name="Wollam A."/>
            <person name="Pepin K.H."/>
            <person name="Johnson M."/>
            <person name="Bhonagiri V."/>
            <person name="Nash W.E."/>
            <person name="Warren W."/>
            <person name="Chinwalla A."/>
            <person name="Mardis E.R."/>
            <person name="Wilson R.K."/>
        </authorList>
    </citation>
    <scope>NUCLEOTIDE SEQUENCE [LARGE SCALE GENOMIC DNA]</scope>
    <source>
        <strain evidence="1">DSM 18205</strain>
    </source>
</reference>
<comment type="caution">
    <text evidence="1">The sequence shown here is derived from an EMBL/GenBank/DDBJ whole genome shotgun (WGS) entry which is preliminary data.</text>
</comment>
<gene>
    <name evidence="1" type="ORF">PREVCOP_03702</name>
</gene>
<keyword evidence="2" id="KW-1185">Reference proteome</keyword>
<sequence>MERKGLREVFRCFWNNQTKYLLPLHSEKNNLMNRLEFKTESKNNKNKINKS</sequence>
<organism evidence="1 2">
    <name type="scientific">Segatella copri DSM 18205</name>
    <dbReference type="NCBI Taxonomy" id="537011"/>
    <lineage>
        <taxon>Bacteria</taxon>
        <taxon>Pseudomonadati</taxon>
        <taxon>Bacteroidota</taxon>
        <taxon>Bacteroidia</taxon>
        <taxon>Bacteroidales</taxon>
        <taxon>Prevotellaceae</taxon>
        <taxon>Segatella</taxon>
    </lineage>
</organism>
<evidence type="ECO:0000313" key="2">
    <source>
        <dbReference type="Proteomes" id="UP000004477"/>
    </source>
</evidence>
<name>D1P945_9BACT</name>
<protein>
    <submittedName>
        <fullName evidence="1">Uncharacterized protein</fullName>
    </submittedName>
</protein>
<dbReference type="Proteomes" id="UP000004477">
    <property type="component" value="Unassembled WGS sequence"/>
</dbReference>
<accession>D1P945</accession>
<dbReference type="HOGENOM" id="CLU_3102166_0_0_10"/>
<dbReference type="PaxDb" id="537011-PREVCOP_03702"/>